<reference evidence="4 5" key="1">
    <citation type="submission" date="2016-07" db="EMBL/GenBank/DDBJ databases">
        <title>Pervasive Adenine N6-methylation of Active Genes in Fungi.</title>
        <authorList>
            <consortium name="DOE Joint Genome Institute"/>
            <person name="Mondo S.J."/>
            <person name="Dannebaum R.O."/>
            <person name="Kuo R.C."/>
            <person name="Labutti K."/>
            <person name="Haridas S."/>
            <person name="Kuo A."/>
            <person name="Salamov A."/>
            <person name="Ahrendt S.R."/>
            <person name="Lipzen A."/>
            <person name="Sullivan W."/>
            <person name="Andreopoulos W.B."/>
            <person name="Clum A."/>
            <person name="Lindquist E."/>
            <person name="Daum C."/>
            <person name="Ramamoorthy G.K."/>
            <person name="Gryganskyi A."/>
            <person name="Culley D."/>
            <person name="Magnuson J.K."/>
            <person name="James T.Y."/>
            <person name="O'Malley M.A."/>
            <person name="Stajich J.E."/>
            <person name="Spatafora J.W."/>
            <person name="Visel A."/>
            <person name="Grigoriev I.V."/>
        </authorList>
    </citation>
    <scope>NUCLEOTIDE SEQUENCE [LARGE SCALE GENOMIC DNA]</scope>
    <source>
        <strain evidence="4 5">12-1054</strain>
    </source>
</reference>
<feature type="transmembrane region" description="Helical" evidence="3">
    <location>
        <begin position="12"/>
        <end position="36"/>
    </location>
</feature>
<dbReference type="Proteomes" id="UP000193685">
    <property type="component" value="Unassembled WGS sequence"/>
</dbReference>
<feature type="non-terminal residue" evidence="4">
    <location>
        <position position="376"/>
    </location>
</feature>
<proteinExistence type="inferred from homology"/>
<feature type="transmembrane region" description="Helical" evidence="3">
    <location>
        <begin position="117"/>
        <end position="138"/>
    </location>
</feature>
<dbReference type="Gene3D" id="1.20.1250.20">
    <property type="entry name" value="MFS general substrate transporter like domains"/>
    <property type="match status" value="2"/>
</dbReference>
<comment type="similarity">
    <text evidence="2">Belongs to the major facilitator superfamily. Monocarboxylate porter (TC 2.A.1.13) family.</text>
</comment>
<evidence type="ECO:0000256" key="2">
    <source>
        <dbReference type="ARBA" id="ARBA00006727"/>
    </source>
</evidence>
<evidence type="ECO:0000313" key="5">
    <source>
        <dbReference type="Proteomes" id="UP000193685"/>
    </source>
</evidence>
<organism evidence="4 5">
    <name type="scientific">Protomyces lactucae-debilis</name>
    <dbReference type="NCBI Taxonomy" id="2754530"/>
    <lineage>
        <taxon>Eukaryota</taxon>
        <taxon>Fungi</taxon>
        <taxon>Dikarya</taxon>
        <taxon>Ascomycota</taxon>
        <taxon>Taphrinomycotina</taxon>
        <taxon>Taphrinomycetes</taxon>
        <taxon>Taphrinales</taxon>
        <taxon>Protomycetaceae</taxon>
        <taxon>Protomyces</taxon>
    </lineage>
</organism>
<protein>
    <submittedName>
        <fullName evidence="4">Major facilitator superfamily domain-containing protein</fullName>
    </submittedName>
</protein>
<dbReference type="AlphaFoldDB" id="A0A1Y2F914"/>
<feature type="transmembrane region" description="Helical" evidence="3">
    <location>
        <begin position="291"/>
        <end position="313"/>
    </location>
</feature>
<feature type="transmembrane region" description="Helical" evidence="3">
    <location>
        <begin position="150"/>
        <end position="170"/>
    </location>
</feature>
<sequence length="376" mass="40498">QQAPAVDTSIEAWTFILAASVLEFLAFGYSFAFGVLQDYYASPSEQDAKLPLFQNANPLAISAVGTIGSGLQYCLGIVFEPVYKAYPTTIKISMWTALVATAAAFVLSSFATRIWHLILLQGFLFGIASSALYFPVIVHLTDWFAQRRALASGIIFGGSSAGGILFPFLFRVMLERLGFKTAMRVYACGFFVIGGLTIPFIRPRIKHSEHNPGFRMPDFSFCKSWTFVLFAISVVGHRLAYGPVSILISSYTRTFTTTQGALPSTLALVLLNAAAMVSLVGFGWASDHFPFWHVMPIAGIGGCLSVALVLGFAQDFKAIYGFVICFGLTTGGYAAIWTAAAKYMAGNKHPAGFIFLSLSFVAGLATIVGPIVVGKL</sequence>
<feature type="transmembrane region" description="Helical" evidence="3">
    <location>
        <begin position="222"/>
        <end position="241"/>
    </location>
</feature>
<keyword evidence="5" id="KW-1185">Reference proteome</keyword>
<dbReference type="GO" id="GO:0016020">
    <property type="term" value="C:membrane"/>
    <property type="evidence" value="ECO:0007669"/>
    <property type="project" value="UniProtKB-SubCell"/>
</dbReference>
<dbReference type="OrthoDB" id="2213137at2759"/>
<dbReference type="PANTHER" id="PTHR11360:SF287">
    <property type="entry name" value="MFS MONOCARBOXYLATE TRANSPORTER"/>
    <property type="match status" value="1"/>
</dbReference>
<dbReference type="Pfam" id="PF07690">
    <property type="entry name" value="MFS_1"/>
    <property type="match status" value="1"/>
</dbReference>
<feature type="transmembrane region" description="Helical" evidence="3">
    <location>
        <begin position="92"/>
        <end position="111"/>
    </location>
</feature>
<feature type="transmembrane region" description="Helical" evidence="3">
    <location>
        <begin position="261"/>
        <end position="284"/>
    </location>
</feature>
<dbReference type="OMA" id="FIRICAN"/>
<keyword evidence="3" id="KW-0812">Transmembrane</keyword>
<dbReference type="GO" id="GO:0022857">
    <property type="term" value="F:transmembrane transporter activity"/>
    <property type="evidence" value="ECO:0007669"/>
    <property type="project" value="InterPro"/>
</dbReference>
<accession>A0A1Y2F914</accession>
<evidence type="ECO:0000313" key="4">
    <source>
        <dbReference type="EMBL" id="ORY80400.1"/>
    </source>
</evidence>
<comment type="caution">
    <text evidence="4">The sequence shown here is derived from an EMBL/GenBank/DDBJ whole genome shotgun (WGS) entry which is preliminary data.</text>
</comment>
<evidence type="ECO:0000256" key="3">
    <source>
        <dbReference type="SAM" id="Phobius"/>
    </source>
</evidence>
<evidence type="ECO:0000256" key="1">
    <source>
        <dbReference type="ARBA" id="ARBA00004141"/>
    </source>
</evidence>
<dbReference type="InterPro" id="IPR036259">
    <property type="entry name" value="MFS_trans_sf"/>
</dbReference>
<dbReference type="GeneID" id="63783847"/>
<feature type="transmembrane region" description="Helical" evidence="3">
    <location>
        <begin position="182"/>
        <end position="201"/>
    </location>
</feature>
<dbReference type="PANTHER" id="PTHR11360">
    <property type="entry name" value="MONOCARBOXYLATE TRANSPORTER"/>
    <property type="match status" value="1"/>
</dbReference>
<name>A0A1Y2F914_PROLT</name>
<dbReference type="EMBL" id="MCFI01000013">
    <property type="protein sequence ID" value="ORY80400.1"/>
    <property type="molecule type" value="Genomic_DNA"/>
</dbReference>
<dbReference type="InterPro" id="IPR011701">
    <property type="entry name" value="MFS"/>
</dbReference>
<keyword evidence="3" id="KW-1133">Transmembrane helix</keyword>
<feature type="transmembrane region" description="Helical" evidence="3">
    <location>
        <begin position="319"/>
        <end position="340"/>
    </location>
</feature>
<dbReference type="SUPFAM" id="SSF103473">
    <property type="entry name" value="MFS general substrate transporter"/>
    <property type="match status" value="1"/>
</dbReference>
<dbReference type="RefSeq" id="XP_040724288.1">
    <property type="nucleotide sequence ID" value="XM_040867248.1"/>
</dbReference>
<keyword evidence="3" id="KW-0472">Membrane</keyword>
<comment type="subcellular location">
    <subcellularLocation>
        <location evidence="1">Membrane</location>
        <topology evidence="1">Multi-pass membrane protein</topology>
    </subcellularLocation>
</comment>
<feature type="non-terminal residue" evidence="4">
    <location>
        <position position="1"/>
    </location>
</feature>
<dbReference type="InterPro" id="IPR050327">
    <property type="entry name" value="Proton-linked_MCT"/>
</dbReference>
<gene>
    <name evidence="4" type="ORF">BCR37DRAFT_337116</name>
</gene>
<feature type="transmembrane region" description="Helical" evidence="3">
    <location>
        <begin position="352"/>
        <end position="373"/>
    </location>
</feature>